<comment type="caution">
    <text evidence="9">The sequence shown here is derived from an EMBL/GenBank/DDBJ whole genome shotgun (WGS) entry which is preliminary data.</text>
</comment>
<protein>
    <submittedName>
        <fullName evidence="9">Iron ABC transporter</fullName>
    </submittedName>
</protein>
<evidence type="ECO:0000256" key="8">
    <source>
        <dbReference type="SAM" id="Phobius"/>
    </source>
</evidence>
<evidence type="ECO:0000256" key="3">
    <source>
        <dbReference type="ARBA" id="ARBA00022448"/>
    </source>
</evidence>
<evidence type="ECO:0000313" key="10">
    <source>
        <dbReference type="Proteomes" id="UP000094580"/>
    </source>
</evidence>
<evidence type="ECO:0000256" key="4">
    <source>
        <dbReference type="ARBA" id="ARBA00022475"/>
    </source>
</evidence>
<dbReference type="PANTHER" id="PTHR30472">
    <property type="entry name" value="FERRIC ENTEROBACTIN TRANSPORT SYSTEM PERMEASE PROTEIN"/>
    <property type="match status" value="1"/>
</dbReference>
<feature type="transmembrane region" description="Helical" evidence="8">
    <location>
        <begin position="63"/>
        <end position="82"/>
    </location>
</feature>
<evidence type="ECO:0000256" key="7">
    <source>
        <dbReference type="ARBA" id="ARBA00023136"/>
    </source>
</evidence>
<feature type="transmembrane region" description="Helical" evidence="8">
    <location>
        <begin position="119"/>
        <end position="140"/>
    </location>
</feature>
<evidence type="ECO:0000256" key="5">
    <source>
        <dbReference type="ARBA" id="ARBA00022692"/>
    </source>
</evidence>
<feature type="transmembrane region" description="Helical" evidence="8">
    <location>
        <begin position="277"/>
        <end position="297"/>
    </location>
</feature>
<feature type="transmembrane region" description="Helical" evidence="8">
    <location>
        <begin position="9"/>
        <end position="31"/>
    </location>
</feature>
<reference evidence="9 10" key="1">
    <citation type="submission" date="2016-07" db="EMBL/GenBank/DDBJ databases">
        <authorList>
            <person name="Townsley L."/>
            <person name="Shank E.A."/>
        </authorList>
    </citation>
    <scope>NUCLEOTIDE SEQUENCE [LARGE SCALE GENOMIC DNA]</scope>
    <source>
        <strain evidence="9 10">CH01</strain>
    </source>
</reference>
<dbReference type="SUPFAM" id="SSF81345">
    <property type="entry name" value="ABC transporter involved in vitamin B12 uptake, BtuC"/>
    <property type="match status" value="1"/>
</dbReference>
<dbReference type="CDD" id="cd06550">
    <property type="entry name" value="TM_ABC_iron-siderophores_like"/>
    <property type="match status" value="1"/>
</dbReference>
<proteinExistence type="inferred from homology"/>
<dbReference type="Pfam" id="PF01032">
    <property type="entry name" value="FecCD"/>
    <property type="match status" value="1"/>
</dbReference>
<name>A0ABX2ZU44_9BACI</name>
<dbReference type="InterPro" id="IPR037294">
    <property type="entry name" value="ABC_BtuC-like"/>
</dbReference>
<sequence length="333" mass="35384">MLIHPRSRIIVLVACILLLVICFFSSILLGYTDTSFTSLIHSFTQFDGSNEQLIIQNVRLPRAIIASIVGASLAIAGLFMQVLTKNPLASPSVLGINAGASMLIVLSITFFHLQSPNATIWLSFIGATLSAVFVFGLSSIGRDGATPLKITLAGVSIAAMFSSITQGLLVTNEVALEQVLFWLAGSVQGRSLDSLHMVLPYIVIAWVVSLALGGKINTFMLGEDVSRALGQNTALLKTTLVVLVIILAGGAVSIAGPIGLVGIIVPQIVRMFVKNDYRWMIPFCGIIGAILLLLADVGSRYILMPEETPVGIMTAVIGAPFFIYLARKGGTVK</sequence>
<dbReference type="EMBL" id="MDKC01000004">
    <property type="protein sequence ID" value="ODG92899.1"/>
    <property type="molecule type" value="Genomic_DNA"/>
</dbReference>
<comment type="similarity">
    <text evidence="2">Belongs to the binding-protein-dependent transport system permease family. FecCD subfamily.</text>
</comment>
<gene>
    <name evidence="9" type="ORF">BED47_17105</name>
</gene>
<organism evidence="9 10">
    <name type="scientific">Gottfriedia luciferensis</name>
    <dbReference type="NCBI Taxonomy" id="178774"/>
    <lineage>
        <taxon>Bacteria</taxon>
        <taxon>Bacillati</taxon>
        <taxon>Bacillota</taxon>
        <taxon>Bacilli</taxon>
        <taxon>Bacillales</taxon>
        <taxon>Bacillaceae</taxon>
        <taxon>Gottfriedia</taxon>
    </lineage>
</organism>
<evidence type="ECO:0000256" key="1">
    <source>
        <dbReference type="ARBA" id="ARBA00004651"/>
    </source>
</evidence>
<dbReference type="PANTHER" id="PTHR30472:SF65">
    <property type="entry name" value="SIDEROPHORE TRANSPORT SYSTEM PERMEASE PROTEIN YFIZ-RELATED"/>
    <property type="match status" value="1"/>
</dbReference>
<keyword evidence="10" id="KW-1185">Reference proteome</keyword>
<keyword evidence="4" id="KW-1003">Cell membrane</keyword>
<keyword evidence="6 8" id="KW-1133">Transmembrane helix</keyword>
<feature type="transmembrane region" description="Helical" evidence="8">
    <location>
        <begin position="309"/>
        <end position="326"/>
    </location>
</feature>
<comment type="subcellular location">
    <subcellularLocation>
        <location evidence="1">Cell membrane</location>
        <topology evidence="1">Multi-pass membrane protein</topology>
    </subcellularLocation>
</comment>
<feature type="transmembrane region" description="Helical" evidence="8">
    <location>
        <begin position="94"/>
        <end position="113"/>
    </location>
</feature>
<accession>A0ABX2ZU44</accession>
<keyword evidence="3" id="KW-0813">Transport</keyword>
<evidence type="ECO:0000313" key="9">
    <source>
        <dbReference type="EMBL" id="ODG92899.1"/>
    </source>
</evidence>
<evidence type="ECO:0000256" key="2">
    <source>
        <dbReference type="ARBA" id="ARBA00007935"/>
    </source>
</evidence>
<evidence type="ECO:0000256" key="6">
    <source>
        <dbReference type="ARBA" id="ARBA00022989"/>
    </source>
</evidence>
<feature type="transmembrane region" description="Helical" evidence="8">
    <location>
        <begin position="240"/>
        <end position="265"/>
    </location>
</feature>
<dbReference type="Proteomes" id="UP000094580">
    <property type="component" value="Unassembled WGS sequence"/>
</dbReference>
<keyword evidence="5 8" id="KW-0812">Transmembrane</keyword>
<keyword evidence="7 8" id="KW-0472">Membrane</keyword>
<dbReference type="Gene3D" id="1.10.3470.10">
    <property type="entry name" value="ABC transporter involved in vitamin B12 uptake, BtuC"/>
    <property type="match status" value="1"/>
</dbReference>
<dbReference type="InterPro" id="IPR000522">
    <property type="entry name" value="ABC_transptr_permease_BtuC"/>
</dbReference>
<feature type="transmembrane region" description="Helical" evidence="8">
    <location>
        <begin position="198"/>
        <end position="220"/>
    </location>
</feature>
<dbReference type="RefSeq" id="WP_069032838.1">
    <property type="nucleotide sequence ID" value="NZ_MDKC01000004.1"/>
</dbReference>